<sequence length="171" mass="18538">MDDRGALERARASVRELVSVARGGDKDTVFDLLRQVTGDGGPDTRLVVGQLVAATAEMMLLRAGGQPEDAIFAVDLRDEGELAVPIDDLPPPLRAAVRALLAALNDQPRDMEYQLDLALHEQSAIAVLDVVVHCVLWTVGLLEWCAGEGVTGPEWLAGDEYSRYWQPGDYA</sequence>
<proteinExistence type="predicted"/>
<keyword evidence="2" id="KW-1185">Reference proteome</keyword>
<reference evidence="1 2" key="1">
    <citation type="submission" date="2019-03" db="EMBL/GenBank/DDBJ databases">
        <title>Genomic Encyclopedia of Type Strains, Phase IV (KMG-IV): sequencing the most valuable type-strain genomes for metagenomic binning, comparative biology and taxonomic classification.</title>
        <authorList>
            <person name="Goeker M."/>
        </authorList>
    </citation>
    <scope>NUCLEOTIDE SEQUENCE [LARGE SCALE GENOMIC DNA]</scope>
    <source>
        <strain evidence="1 2">DSM 45934</strain>
    </source>
</reference>
<evidence type="ECO:0000313" key="1">
    <source>
        <dbReference type="EMBL" id="TCO44250.1"/>
    </source>
</evidence>
<dbReference type="EMBL" id="SLWS01000024">
    <property type="protein sequence ID" value="TCO44250.1"/>
    <property type="molecule type" value="Genomic_DNA"/>
</dbReference>
<dbReference type="RefSeq" id="WP_132126397.1">
    <property type="nucleotide sequence ID" value="NZ_SLWS01000024.1"/>
</dbReference>
<protein>
    <submittedName>
        <fullName evidence="1">Uncharacterized protein</fullName>
    </submittedName>
</protein>
<organism evidence="1 2">
    <name type="scientific">Actinocrispum wychmicini</name>
    <dbReference type="NCBI Taxonomy" id="1213861"/>
    <lineage>
        <taxon>Bacteria</taxon>
        <taxon>Bacillati</taxon>
        <taxon>Actinomycetota</taxon>
        <taxon>Actinomycetes</taxon>
        <taxon>Pseudonocardiales</taxon>
        <taxon>Pseudonocardiaceae</taxon>
        <taxon>Actinocrispum</taxon>
    </lineage>
</organism>
<dbReference type="Proteomes" id="UP000295680">
    <property type="component" value="Unassembled WGS sequence"/>
</dbReference>
<evidence type="ECO:0000313" key="2">
    <source>
        <dbReference type="Proteomes" id="UP000295680"/>
    </source>
</evidence>
<dbReference type="AlphaFoldDB" id="A0A4V2S3F6"/>
<name>A0A4V2S3F6_9PSEU</name>
<accession>A0A4V2S3F6</accession>
<gene>
    <name evidence="1" type="ORF">EV192_12423</name>
</gene>
<dbReference type="OrthoDB" id="3627316at2"/>
<comment type="caution">
    <text evidence="1">The sequence shown here is derived from an EMBL/GenBank/DDBJ whole genome shotgun (WGS) entry which is preliminary data.</text>
</comment>